<protein>
    <submittedName>
        <fullName evidence="1">Uncharacterized protein</fullName>
    </submittedName>
</protein>
<evidence type="ECO:0000313" key="2">
    <source>
        <dbReference type="Proteomes" id="UP000237819"/>
    </source>
</evidence>
<gene>
    <name evidence="1" type="ORF">C5Y93_13575</name>
</gene>
<sequence>MHTGVARLQLDVPFSSEVAIYRNAKKPELTDDQFLGSCEIGNDCSSCLPSESAAYLVQSRGQHRHLVLTEVPELSYEWALVHVVQWVEQRGCRTKKLCCTRPVRLKANDLKYVRVSNCDLAEETAEEPTLAQSEEA</sequence>
<name>A0A2S8GM08_9BACT</name>
<reference evidence="1 2" key="1">
    <citation type="submission" date="2018-02" db="EMBL/GenBank/DDBJ databases">
        <title>Comparative genomes isolates from brazilian mangrove.</title>
        <authorList>
            <person name="Araujo J.E."/>
            <person name="Taketani R.G."/>
            <person name="Silva M.C.P."/>
            <person name="Loureco M.V."/>
            <person name="Andreote F.D."/>
        </authorList>
    </citation>
    <scope>NUCLEOTIDE SEQUENCE [LARGE SCALE GENOMIC DNA]</scope>
    <source>
        <strain evidence="1 2">Nap-Phe MGV</strain>
    </source>
</reference>
<proteinExistence type="predicted"/>
<dbReference type="EMBL" id="PUHZ01000014">
    <property type="protein sequence ID" value="PQO45476.1"/>
    <property type="molecule type" value="Genomic_DNA"/>
</dbReference>
<comment type="caution">
    <text evidence="1">The sequence shown here is derived from an EMBL/GenBank/DDBJ whole genome shotgun (WGS) entry which is preliminary data.</text>
</comment>
<evidence type="ECO:0000313" key="1">
    <source>
        <dbReference type="EMBL" id="PQO45476.1"/>
    </source>
</evidence>
<dbReference type="AlphaFoldDB" id="A0A2S8GM08"/>
<accession>A0A2S8GM08</accession>
<dbReference type="Proteomes" id="UP000237819">
    <property type="component" value="Unassembled WGS sequence"/>
</dbReference>
<organism evidence="1 2">
    <name type="scientific">Blastopirellula marina</name>
    <dbReference type="NCBI Taxonomy" id="124"/>
    <lineage>
        <taxon>Bacteria</taxon>
        <taxon>Pseudomonadati</taxon>
        <taxon>Planctomycetota</taxon>
        <taxon>Planctomycetia</taxon>
        <taxon>Pirellulales</taxon>
        <taxon>Pirellulaceae</taxon>
        <taxon>Blastopirellula</taxon>
    </lineage>
</organism>